<dbReference type="EMBL" id="SLWN01000021">
    <property type="protein sequence ID" value="TCO15688.1"/>
    <property type="molecule type" value="Genomic_DNA"/>
</dbReference>
<comment type="caution">
    <text evidence="2">The sequence shown here is derived from an EMBL/GenBank/DDBJ whole genome shotgun (WGS) entry which is preliminary data.</text>
</comment>
<dbReference type="Gene3D" id="1.20.120.520">
    <property type="entry name" value="nmb1532 protein domain like"/>
    <property type="match status" value="1"/>
</dbReference>
<sequence length="81" mass="8823">MDADHRSIAEPMQDIENVGGPFGAGTVPASDLLDRLARLHAVLLPHLAREEQEMMPVVAQLLSYDEWRATSGIARSSEANP</sequence>
<protein>
    <recommendedName>
        <fullName evidence="4">Hemerythrin HHE cation binding domain-containing protein</fullName>
    </recommendedName>
</protein>
<evidence type="ECO:0000313" key="3">
    <source>
        <dbReference type="Proteomes" id="UP000294508"/>
    </source>
</evidence>
<proteinExistence type="predicted"/>
<gene>
    <name evidence="2" type="ORF">EV652_12161</name>
</gene>
<evidence type="ECO:0000256" key="1">
    <source>
        <dbReference type="SAM" id="MobiDB-lite"/>
    </source>
</evidence>
<feature type="region of interest" description="Disordered" evidence="1">
    <location>
        <begin position="1"/>
        <end position="22"/>
    </location>
</feature>
<evidence type="ECO:0000313" key="2">
    <source>
        <dbReference type="EMBL" id="TCO15688.1"/>
    </source>
</evidence>
<organism evidence="2 3">
    <name type="scientific">Kribbella steppae</name>
    <dbReference type="NCBI Taxonomy" id="2512223"/>
    <lineage>
        <taxon>Bacteria</taxon>
        <taxon>Bacillati</taxon>
        <taxon>Actinomycetota</taxon>
        <taxon>Actinomycetes</taxon>
        <taxon>Propionibacteriales</taxon>
        <taxon>Kribbellaceae</taxon>
        <taxon>Kribbella</taxon>
    </lineage>
</organism>
<dbReference type="AlphaFoldDB" id="A0A4V2RXT9"/>
<evidence type="ECO:0008006" key="4">
    <source>
        <dbReference type="Google" id="ProtNLM"/>
    </source>
</evidence>
<reference evidence="2 3" key="1">
    <citation type="journal article" date="2015" name="Stand. Genomic Sci.">
        <title>Genomic Encyclopedia of Bacterial and Archaeal Type Strains, Phase III: the genomes of soil and plant-associated and newly described type strains.</title>
        <authorList>
            <person name="Whitman W.B."/>
            <person name="Woyke T."/>
            <person name="Klenk H.P."/>
            <person name="Zhou Y."/>
            <person name="Lilburn T.G."/>
            <person name="Beck B.J."/>
            <person name="De Vos P."/>
            <person name="Vandamme P."/>
            <person name="Eisen J.A."/>
            <person name="Garrity G."/>
            <person name="Hugenholtz P."/>
            <person name="Kyrpides N.C."/>
        </authorList>
    </citation>
    <scope>NUCLEOTIDE SEQUENCE [LARGE SCALE GENOMIC DNA]</scope>
    <source>
        <strain evidence="2 3">VKM Ac-2572</strain>
    </source>
</reference>
<keyword evidence="3" id="KW-1185">Reference proteome</keyword>
<dbReference type="Proteomes" id="UP000294508">
    <property type="component" value="Unassembled WGS sequence"/>
</dbReference>
<name>A0A4V2RXT9_9ACTN</name>
<accession>A0A4V2RXT9</accession>
<dbReference type="OrthoDB" id="5197650at2"/>
<dbReference type="RefSeq" id="WP_132215608.1">
    <property type="nucleotide sequence ID" value="NZ_SLWN01000021.1"/>
</dbReference>